<evidence type="ECO:0000313" key="3">
    <source>
        <dbReference type="Proteomes" id="UP000467700"/>
    </source>
</evidence>
<accession>A0A8S0W530</accession>
<dbReference type="AlphaFoldDB" id="A0A8S0W530"/>
<evidence type="ECO:0000313" key="2">
    <source>
        <dbReference type="EMBL" id="CAA7262834.1"/>
    </source>
</evidence>
<keyword evidence="3" id="KW-1185">Reference proteome</keyword>
<gene>
    <name evidence="2" type="ORF">AAE3_LOCUS5161</name>
</gene>
<organism evidence="2 3">
    <name type="scientific">Cyclocybe aegerita</name>
    <name type="common">Black poplar mushroom</name>
    <name type="synonym">Agrocybe aegerita</name>
    <dbReference type="NCBI Taxonomy" id="1973307"/>
    <lineage>
        <taxon>Eukaryota</taxon>
        <taxon>Fungi</taxon>
        <taxon>Dikarya</taxon>
        <taxon>Basidiomycota</taxon>
        <taxon>Agaricomycotina</taxon>
        <taxon>Agaricomycetes</taxon>
        <taxon>Agaricomycetidae</taxon>
        <taxon>Agaricales</taxon>
        <taxon>Agaricineae</taxon>
        <taxon>Bolbitiaceae</taxon>
        <taxon>Cyclocybe</taxon>
    </lineage>
</organism>
<name>A0A8S0W530_CYCAE</name>
<feature type="chain" id="PRO_5035804817" evidence="1">
    <location>
        <begin position="24"/>
        <end position="318"/>
    </location>
</feature>
<dbReference type="EMBL" id="CACVBS010000037">
    <property type="protein sequence ID" value="CAA7262834.1"/>
    <property type="molecule type" value="Genomic_DNA"/>
</dbReference>
<reference evidence="2 3" key="1">
    <citation type="submission" date="2020-01" db="EMBL/GenBank/DDBJ databases">
        <authorList>
            <person name="Gupta K D."/>
        </authorList>
    </citation>
    <scope>NUCLEOTIDE SEQUENCE [LARGE SCALE GENOMIC DNA]</scope>
</reference>
<sequence length="318" mass="34559">MASISATTLSLLWLCMTPTFTYALEEHQSWQTWRRGLWRRADKSSARSVPPEGYYNPLAAGGSLLTEIPVTYPMGQGEPLNAIISGNSDPRVLEDAETDGGLRNYFLSFGFSGECLGQHAGSHQAANLGDGNGFLNETSVIRWNYGDPQLGACRETIEGGNHFRYWVQNGPSGNSGAYFLAVSYELPLNLGHDIIANGYNLGRDWLIGNITGSFVQTPNVTNTTTFVGITTWANYTYQSDIKYVSGLLEDTNDGINHNITVGINGENSVDGLVAVIEVQITGTPPSSSAWRSSIPPQLWHLPPILIILAFTLLPSLLS</sequence>
<comment type="caution">
    <text evidence="2">The sequence shown here is derived from an EMBL/GenBank/DDBJ whole genome shotgun (WGS) entry which is preliminary data.</text>
</comment>
<proteinExistence type="predicted"/>
<feature type="signal peptide" evidence="1">
    <location>
        <begin position="1"/>
        <end position="23"/>
    </location>
</feature>
<keyword evidence="1" id="KW-0732">Signal</keyword>
<dbReference type="OrthoDB" id="2310204at2759"/>
<dbReference type="Proteomes" id="UP000467700">
    <property type="component" value="Unassembled WGS sequence"/>
</dbReference>
<evidence type="ECO:0000256" key="1">
    <source>
        <dbReference type="SAM" id="SignalP"/>
    </source>
</evidence>
<protein>
    <submittedName>
        <fullName evidence="2">Uncharacterized protein</fullName>
    </submittedName>
</protein>